<dbReference type="Proteomes" id="UP001516400">
    <property type="component" value="Unassembled WGS sequence"/>
</dbReference>
<sequence>MSIYPFNPQVFTEVHFLMETPNYERQSCPQQNPANRHTSPVADQDAPGVYAAAQESQARLVLPEVRFELLIVEERLPQQKQSHPLHTRMNQVNPCASRNSWPKSWTWARYRM</sequence>
<name>A0ABD2PDU5_9CUCU</name>
<dbReference type="EMBL" id="JABFTP020000185">
    <property type="protein sequence ID" value="KAL3288880.1"/>
    <property type="molecule type" value="Genomic_DNA"/>
</dbReference>
<evidence type="ECO:0000256" key="1">
    <source>
        <dbReference type="SAM" id="MobiDB-lite"/>
    </source>
</evidence>
<gene>
    <name evidence="2" type="ORF">HHI36_003326</name>
</gene>
<proteinExistence type="predicted"/>
<accession>A0ABD2PDU5</accession>
<dbReference type="AlphaFoldDB" id="A0ABD2PDU5"/>
<organism evidence="2 3">
    <name type="scientific">Cryptolaemus montrouzieri</name>
    <dbReference type="NCBI Taxonomy" id="559131"/>
    <lineage>
        <taxon>Eukaryota</taxon>
        <taxon>Metazoa</taxon>
        <taxon>Ecdysozoa</taxon>
        <taxon>Arthropoda</taxon>
        <taxon>Hexapoda</taxon>
        <taxon>Insecta</taxon>
        <taxon>Pterygota</taxon>
        <taxon>Neoptera</taxon>
        <taxon>Endopterygota</taxon>
        <taxon>Coleoptera</taxon>
        <taxon>Polyphaga</taxon>
        <taxon>Cucujiformia</taxon>
        <taxon>Coccinelloidea</taxon>
        <taxon>Coccinellidae</taxon>
        <taxon>Scymninae</taxon>
        <taxon>Scymnini</taxon>
        <taxon>Cryptolaemus</taxon>
    </lineage>
</organism>
<comment type="caution">
    <text evidence="2">The sequence shown here is derived from an EMBL/GenBank/DDBJ whole genome shotgun (WGS) entry which is preliminary data.</text>
</comment>
<feature type="compositionally biased region" description="Polar residues" evidence="1">
    <location>
        <begin position="24"/>
        <end position="38"/>
    </location>
</feature>
<evidence type="ECO:0000313" key="3">
    <source>
        <dbReference type="Proteomes" id="UP001516400"/>
    </source>
</evidence>
<keyword evidence="3" id="KW-1185">Reference proteome</keyword>
<evidence type="ECO:0000313" key="2">
    <source>
        <dbReference type="EMBL" id="KAL3288880.1"/>
    </source>
</evidence>
<protein>
    <submittedName>
        <fullName evidence="2">Uncharacterized protein</fullName>
    </submittedName>
</protein>
<feature type="region of interest" description="Disordered" evidence="1">
    <location>
        <begin position="24"/>
        <end position="45"/>
    </location>
</feature>
<reference evidence="2 3" key="1">
    <citation type="journal article" date="2021" name="BMC Biol.">
        <title>Horizontally acquired antibacterial genes associated with adaptive radiation of ladybird beetles.</title>
        <authorList>
            <person name="Li H.S."/>
            <person name="Tang X.F."/>
            <person name="Huang Y.H."/>
            <person name="Xu Z.Y."/>
            <person name="Chen M.L."/>
            <person name="Du X.Y."/>
            <person name="Qiu B.Y."/>
            <person name="Chen P.T."/>
            <person name="Zhang W."/>
            <person name="Slipinski A."/>
            <person name="Escalona H.E."/>
            <person name="Waterhouse R.M."/>
            <person name="Zwick A."/>
            <person name="Pang H."/>
        </authorList>
    </citation>
    <scope>NUCLEOTIDE SEQUENCE [LARGE SCALE GENOMIC DNA]</scope>
    <source>
        <strain evidence="2">SYSU2018</strain>
    </source>
</reference>